<reference evidence="2 3" key="1">
    <citation type="submission" date="2016-10" db="EMBL/GenBank/DDBJ databases">
        <authorList>
            <person name="de Groot N.N."/>
        </authorList>
    </citation>
    <scope>NUCLEOTIDE SEQUENCE [LARGE SCALE GENOMIC DNA]</scope>
    <source>
        <strain evidence="2 3">DSM 13305</strain>
    </source>
</reference>
<protein>
    <submittedName>
        <fullName evidence="2">Acetyltransferase (GNAT) domain-containing protein</fullName>
    </submittedName>
</protein>
<dbReference type="RefSeq" id="WP_091748298.1">
    <property type="nucleotide sequence ID" value="NZ_FODY01000016.1"/>
</dbReference>
<dbReference type="GO" id="GO:0016747">
    <property type="term" value="F:acyltransferase activity, transferring groups other than amino-acyl groups"/>
    <property type="evidence" value="ECO:0007669"/>
    <property type="project" value="InterPro"/>
</dbReference>
<dbReference type="InterPro" id="IPR014710">
    <property type="entry name" value="RmlC-like_jellyroll"/>
</dbReference>
<dbReference type="OrthoDB" id="1673783at2"/>
<name>A0A1H8WM05_9FIRM</name>
<dbReference type="AlphaFoldDB" id="A0A1H8WM05"/>
<dbReference type="Gene3D" id="3.40.630.30">
    <property type="match status" value="1"/>
</dbReference>
<proteinExistence type="predicted"/>
<dbReference type="SUPFAM" id="SSF51206">
    <property type="entry name" value="cAMP-binding domain-like"/>
    <property type="match status" value="1"/>
</dbReference>
<keyword evidence="3" id="KW-1185">Reference proteome</keyword>
<keyword evidence="2" id="KW-0808">Transferase</keyword>
<dbReference type="EMBL" id="FODY01000016">
    <property type="protein sequence ID" value="SEP28118.1"/>
    <property type="molecule type" value="Genomic_DNA"/>
</dbReference>
<evidence type="ECO:0000313" key="3">
    <source>
        <dbReference type="Proteomes" id="UP000198847"/>
    </source>
</evidence>
<feature type="domain" description="N-acetyltransferase" evidence="1">
    <location>
        <begin position="19"/>
        <end position="194"/>
    </location>
</feature>
<dbReference type="PROSITE" id="PS51186">
    <property type="entry name" value="GNAT"/>
    <property type="match status" value="1"/>
</dbReference>
<dbReference type="Gene3D" id="2.60.120.10">
    <property type="entry name" value="Jelly Rolls"/>
    <property type="match status" value="1"/>
</dbReference>
<dbReference type="InterPro" id="IPR054597">
    <property type="entry name" value="FeeM_cat"/>
</dbReference>
<dbReference type="InterPro" id="IPR016181">
    <property type="entry name" value="Acyl_CoA_acyltransferase"/>
</dbReference>
<evidence type="ECO:0000259" key="1">
    <source>
        <dbReference type="PROSITE" id="PS51186"/>
    </source>
</evidence>
<accession>A0A1H8WM05</accession>
<evidence type="ECO:0000313" key="2">
    <source>
        <dbReference type="EMBL" id="SEP28118.1"/>
    </source>
</evidence>
<dbReference type="Proteomes" id="UP000198847">
    <property type="component" value="Unassembled WGS sequence"/>
</dbReference>
<dbReference type="STRING" id="112903.SAMN04490178_11647"/>
<dbReference type="SUPFAM" id="SSF55729">
    <property type="entry name" value="Acyl-CoA N-acyltransferases (Nat)"/>
    <property type="match status" value="1"/>
</dbReference>
<dbReference type="InterPro" id="IPR018490">
    <property type="entry name" value="cNMP-bd_dom_sf"/>
</dbReference>
<gene>
    <name evidence="2" type="ORF">SAMN04490178_11647</name>
</gene>
<sequence length="358" mass="41385">MSIKSPLKTEYSNEEQDNLQIYIAQHNWERKKIYQLRYQVFVEELDKPLHSAKQQEAQLVDALDNNSILLYVEAHGQIIATARLTMAPYSDYPVNLSTIFQMQKFHTAFNHSKLLALATKLAVKKEYRSSPALYLLITEIYKILAEEAIFICFGGCNPHLIPLYERMGFRRFAANFRDEGYGLLVPIVMFLNDLDYLRSIRSPLYRQARKIKMSFDASQIFTKLFPETAKILNSRITTSQHLWLYITERLGKPLTSLPLFMALSYEAILKLLASSAVFTCRRGDYVLEKDVPCRDLYLLLTGSIALQTQKGSHLLESGEVVSCWRDLLTESGYGIARERSELLVIPRQVWEMRENFTL</sequence>
<dbReference type="InterPro" id="IPR000182">
    <property type="entry name" value="GNAT_dom"/>
</dbReference>
<organism evidence="2 3">
    <name type="scientific">Propionispora vibrioides</name>
    <dbReference type="NCBI Taxonomy" id="112903"/>
    <lineage>
        <taxon>Bacteria</taxon>
        <taxon>Bacillati</taxon>
        <taxon>Bacillota</taxon>
        <taxon>Negativicutes</taxon>
        <taxon>Selenomonadales</taxon>
        <taxon>Sporomusaceae</taxon>
        <taxon>Propionispora</taxon>
    </lineage>
</organism>
<dbReference type="Pfam" id="PF21926">
    <property type="entry name" value="FeeM"/>
    <property type="match status" value="1"/>
</dbReference>